<dbReference type="Proteomes" id="UP001387215">
    <property type="component" value="Unassembled WGS sequence"/>
</dbReference>
<gene>
    <name evidence="2" type="ORF">V2J18_19810</name>
</gene>
<dbReference type="InterPro" id="IPR009739">
    <property type="entry name" value="LprI-like_N"/>
</dbReference>
<dbReference type="RefSeq" id="WP_064747423.1">
    <property type="nucleotide sequence ID" value="NZ_JBANDL010000002.1"/>
</dbReference>
<dbReference type="EMBL" id="JBANDL010000002">
    <property type="protein sequence ID" value="MEI2456907.1"/>
    <property type="molecule type" value="Genomic_DNA"/>
</dbReference>
<evidence type="ECO:0000313" key="3">
    <source>
        <dbReference type="Proteomes" id="UP001387215"/>
    </source>
</evidence>
<dbReference type="Gene3D" id="1.20.1270.180">
    <property type="match status" value="1"/>
</dbReference>
<reference evidence="2 3" key="1">
    <citation type="submission" date="2024-02" db="EMBL/GenBank/DDBJ databases">
        <title>Lysobacter Genome Sequencing and Mining.</title>
        <authorList>
            <person name="Bierman J."/>
            <person name="Walker M.C."/>
        </authorList>
    </citation>
    <scope>NUCLEOTIDE SEQUENCE [LARGE SCALE GENOMIC DNA]</scope>
    <source>
        <strain evidence="2 3">PB6250</strain>
    </source>
</reference>
<accession>A0ABU8D9Y7</accession>
<protein>
    <submittedName>
        <fullName evidence="2">Lysozyme inhibitor LprI family protein</fullName>
    </submittedName>
</protein>
<evidence type="ECO:0000313" key="2">
    <source>
        <dbReference type="EMBL" id="MEI2456907.1"/>
    </source>
</evidence>
<dbReference type="Pfam" id="PF07007">
    <property type="entry name" value="LprI"/>
    <property type="match status" value="1"/>
</dbReference>
<comment type="caution">
    <text evidence="2">The sequence shown here is derived from an EMBL/GenBank/DDBJ whole genome shotgun (WGS) entry which is preliminary data.</text>
</comment>
<feature type="domain" description="Lysozyme inhibitor LprI-like N-terminal" evidence="1">
    <location>
        <begin position="126"/>
        <end position="183"/>
    </location>
</feature>
<organism evidence="2 3">
    <name type="scientific">Lysobacter firmicutimachus</name>
    <dbReference type="NCBI Taxonomy" id="1792846"/>
    <lineage>
        <taxon>Bacteria</taxon>
        <taxon>Pseudomonadati</taxon>
        <taxon>Pseudomonadota</taxon>
        <taxon>Gammaproteobacteria</taxon>
        <taxon>Lysobacterales</taxon>
        <taxon>Lysobacteraceae</taxon>
        <taxon>Lysobacter</taxon>
    </lineage>
</organism>
<sequence length="197" mass="21684">MQQATVRTGSGRDILRGAGGRRWGAAIALILAVVLVPGAYAEEESQNSAAADRDPDCIGIGDTRQREACFARWPDSRIAECERMRLSACAPYRDMHRLEARRLSVARSLMNLLRAKYASYVENDPAYVDDLSAYLRADEQAWAAARDAACALDPFVQGMARREAPGLTEACRVERTRERVEALEARKAALLRAAGVE</sequence>
<name>A0ABU8D9Y7_9GAMM</name>
<keyword evidence="3" id="KW-1185">Reference proteome</keyword>
<evidence type="ECO:0000259" key="1">
    <source>
        <dbReference type="Pfam" id="PF07007"/>
    </source>
</evidence>
<proteinExistence type="predicted"/>